<organism evidence="1 2">
    <name type="scientific">Proteus appendicitidis</name>
    <dbReference type="NCBI Taxonomy" id="3034648"/>
    <lineage>
        <taxon>Bacteria</taxon>
        <taxon>Pseudomonadati</taxon>
        <taxon>Pseudomonadota</taxon>
        <taxon>Gammaproteobacteria</taxon>
        <taxon>Enterobacterales</taxon>
        <taxon>Morganellaceae</taxon>
        <taxon>Proteus</taxon>
    </lineage>
</organism>
<dbReference type="RefSeq" id="WP_109372913.1">
    <property type="nucleotide sequence ID" value="NZ_CP127389.1"/>
</dbReference>
<evidence type="ECO:0000313" key="1">
    <source>
        <dbReference type="EMBL" id="WIV89775.1"/>
    </source>
</evidence>
<reference evidence="1 2" key="1">
    <citation type="submission" date="2023-06" db="EMBL/GenBank/DDBJ databases">
        <title>Proteus appendicitidis sp. nov., isolated from the appendiceal pus of an appendicitis patient in Yongzhou, China.</title>
        <authorList>
            <person name="Cai X."/>
        </authorList>
    </citation>
    <scope>NUCLEOTIDE SEQUENCE [LARGE SCALE GENOMIC DNA]</scope>
    <source>
        <strain evidence="1 2">HZ0627</strain>
    </source>
</reference>
<accession>A0ABY8YBF0</accession>
<gene>
    <name evidence="1" type="ORF">QQS39_07150</name>
</gene>
<keyword evidence="2" id="KW-1185">Reference proteome</keyword>
<dbReference type="Proteomes" id="UP001226651">
    <property type="component" value="Chromosome"/>
</dbReference>
<name>A0ABY8YBF0_9GAMM</name>
<proteinExistence type="predicted"/>
<sequence>MLGFNRALQLRILEVAVQDYPNTIQPENIPTDLSDIDNDILLKNIAYLSEEEMITGGVIDVMAGAFPELTLVKATRHAVNLLTEEGSISTSLKVITVRLHDETLNEIRDFITLNVPDPEERKGYLQRLKELPADATKHIVLQLLGKGLNQIPDAVQWLQTVLRS</sequence>
<protein>
    <submittedName>
        <fullName evidence="1">Uncharacterized protein</fullName>
    </submittedName>
</protein>
<dbReference type="EMBL" id="CP127389">
    <property type="protein sequence ID" value="WIV89775.1"/>
    <property type="molecule type" value="Genomic_DNA"/>
</dbReference>
<evidence type="ECO:0000313" key="2">
    <source>
        <dbReference type="Proteomes" id="UP001226651"/>
    </source>
</evidence>